<dbReference type="EMBL" id="JADGJH010005448">
    <property type="protein sequence ID" value="KAJ3080545.1"/>
    <property type="molecule type" value="Genomic_DNA"/>
</dbReference>
<dbReference type="Proteomes" id="UP001211907">
    <property type="component" value="Unassembled WGS sequence"/>
</dbReference>
<reference evidence="1" key="1">
    <citation type="submission" date="2020-05" db="EMBL/GenBank/DDBJ databases">
        <title>Phylogenomic resolution of chytrid fungi.</title>
        <authorList>
            <person name="Stajich J.E."/>
            <person name="Amses K."/>
            <person name="Simmons R."/>
            <person name="Seto K."/>
            <person name="Myers J."/>
            <person name="Bonds A."/>
            <person name="Quandt C.A."/>
            <person name="Barry K."/>
            <person name="Liu P."/>
            <person name="Grigoriev I."/>
            <person name="Longcore J.E."/>
            <person name="James T.Y."/>
        </authorList>
    </citation>
    <scope>NUCLEOTIDE SEQUENCE</scope>
    <source>
        <strain evidence="1">JEL0513</strain>
    </source>
</reference>
<gene>
    <name evidence="1" type="ORF">HK100_010117</name>
</gene>
<dbReference type="AlphaFoldDB" id="A0AAD5SMW7"/>
<evidence type="ECO:0000313" key="2">
    <source>
        <dbReference type="Proteomes" id="UP001211907"/>
    </source>
</evidence>
<name>A0AAD5SMW7_9FUNG</name>
<evidence type="ECO:0000313" key="1">
    <source>
        <dbReference type="EMBL" id="KAJ3080545.1"/>
    </source>
</evidence>
<feature type="non-terminal residue" evidence="1">
    <location>
        <position position="107"/>
    </location>
</feature>
<proteinExistence type="predicted"/>
<comment type="caution">
    <text evidence="1">The sequence shown here is derived from an EMBL/GenBank/DDBJ whole genome shotgun (WGS) entry which is preliminary data.</text>
</comment>
<protein>
    <submittedName>
        <fullName evidence="1">Uncharacterized protein</fullName>
    </submittedName>
</protein>
<accession>A0AAD5SMW7</accession>
<keyword evidence="2" id="KW-1185">Reference proteome</keyword>
<sequence length="107" mass="12103">ESNFLLITPPIAPNNHETALVPRIHPPAVTFIRLKLKIESDYMKAMKFIDDNPDYFSTPITRKIQTSLKNIKKYLIDGPNGSISASPTKTIWTANIAPKEGTYLQYK</sequence>
<feature type="non-terminal residue" evidence="1">
    <location>
        <position position="1"/>
    </location>
</feature>
<organism evidence="1 2">
    <name type="scientific">Physocladia obscura</name>
    <dbReference type="NCBI Taxonomy" id="109957"/>
    <lineage>
        <taxon>Eukaryota</taxon>
        <taxon>Fungi</taxon>
        <taxon>Fungi incertae sedis</taxon>
        <taxon>Chytridiomycota</taxon>
        <taxon>Chytridiomycota incertae sedis</taxon>
        <taxon>Chytridiomycetes</taxon>
        <taxon>Chytridiales</taxon>
        <taxon>Chytriomycetaceae</taxon>
        <taxon>Physocladia</taxon>
    </lineage>
</organism>